<protein>
    <submittedName>
        <fullName evidence="2">Uncharacterized protein</fullName>
    </submittedName>
</protein>
<reference evidence="2" key="1">
    <citation type="submission" date="2020-02" db="EMBL/GenBank/DDBJ databases">
        <authorList>
            <person name="Meier V. D."/>
        </authorList>
    </citation>
    <scope>NUCLEOTIDE SEQUENCE</scope>
    <source>
        <strain evidence="2">AVDCRST_MAG27</strain>
    </source>
</reference>
<organism evidence="2">
    <name type="scientific">uncultured Craurococcus sp</name>
    <dbReference type="NCBI Taxonomy" id="1135998"/>
    <lineage>
        <taxon>Bacteria</taxon>
        <taxon>Pseudomonadati</taxon>
        <taxon>Pseudomonadota</taxon>
        <taxon>Alphaproteobacteria</taxon>
        <taxon>Acetobacterales</taxon>
        <taxon>Acetobacteraceae</taxon>
        <taxon>Craurococcus</taxon>
        <taxon>environmental samples</taxon>
    </lineage>
</organism>
<accession>A0A6J4IJD3</accession>
<proteinExistence type="predicted"/>
<evidence type="ECO:0000313" key="2">
    <source>
        <dbReference type="EMBL" id="CAA9254143.1"/>
    </source>
</evidence>
<name>A0A6J4IJD3_9PROT</name>
<feature type="region of interest" description="Disordered" evidence="1">
    <location>
        <begin position="1"/>
        <end position="38"/>
    </location>
</feature>
<gene>
    <name evidence="2" type="ORF">AVDCRST_MAG27-2714</name>
</gene>
<feature type="compositionally biased region" description="Polar residues" evidence="1">
    <location>
        <begin position="1"/>
        <end position="34"/>
    </location>
</feature>
<dbReference type="EMBL" id="CADCTD010000093">
    <property type="protein sequence ID" value="CAA9254143.1"/>
    <property type="molecule type" value="Genomic_DNA"/>
</dbReference>
<sequence length="78" mass="8143">MSSAAFTTGPQAAATSATTRWQPFASSGRTSHNSGPVALATPWNGLFTTEARIDPEAIFLAWRDLVFGPPLPPEAGKG</sequence>
<dbReference type="AlphaFoldDB" id="A0A6J4IJD3"/>
<evidence type="ECO:0000256" key="1">
    <source>
        <dbReference type="SAM" id="MobiDB-lite"/>
    </source>
</evidence>